<proteinExistence type="predicted"/>
<organism evidence="1">
    <name type="scientific">marine sediment metagenome</name>
    <dbReference type="NCBI Taxonomy" id="412755"/>
    <lineage>
        <taxon>unclassified sequences</taxon>
        <taxon>metagenomes</taxon>
        <taxon>ecological metagenomes</taxon>
    </lineage>
</organism>
<evidence type="ECO:0000313" key="1">
    <source>
        <dbReference type="EMBL" id="KKL94096.1"/>
    </source>
</evidence>
<reference evidence="1" key="1">
    <citation type="journal article" date="2015" name="Nature">
        <title>Complex archaea that bridge the gap between prokaryotes and eukaryotes.</title>
        <authorList>
            <person name="Spang A."/>
            <person name="Saw J.H."/>
            <person name="Jorgensen S.L."/>
            <person name="Zaremba-Niedzwiedzka K."/>
            <person name="Martijn J."/>
            <person name="Lind A.E."/>
            <person name="van Eijk R."/>
            <person name="Schleper C."/>
            <person name="Guy L."/>
            <person name="Ettema T.J."/>
        </authorList>
    </citation>
    <scope>NUCLEOTIDE SEQUENCE</scope>
</reference>
<name>A0A0F9GTU9_9ZZZZ</name>
<comment type="caution">
    <text evidence="1">The sequence shown here is derived from an EMBL/GenBank/DDBJ whole genome shotgun (WGS) entry which is preliminary data.</text>
</comment>
<sequence>MSGQDDISTMIEDCQNRESKLSDWEAQFIDNIDSQIRDDGSLSEKQQEKLEQIWERIT</sequence>
<gene>
    <name evidence="1" type="ORF">LCGC14_1868150</name>
</gene>
<protein>
    <submittedName>
        <fullName evidence="1">Uncharacterized protein</fullName>
    </submittedName>
</protein>
<dbReference type="EMBL" id="LAZR01019016">
    <property type="protein sequence ID" value="KKL94096.1"/>
    <property type="molecule type" value="Genomic_DNA"/>
</dbReference>
<dbReference type="AlphaFoldDB" id="A0A0F9GTU9"/>
<accession>A0A0F9GTU9</accession>